<proteinExistence type="predicted"/>
<comment type="caution">
    <text evidence="1">The sequence shown here is derived from an EMBL/GenBank/DDBJ whole genome shotgun (WGS) entry which is preliminary data.</text>
</comment>
<evidence type="ECO:0000313" key="2">
    <source>
        <dbReference type="Proteomes" id="UP000308382"/>
    </source>
</evidence>
<dbReference type="RefSeq" id="WP_138257252.1">
    <property type="nucleotide sequence ID" value="NZ_VBUK01000001.1"/>
</dbReference>
<evidence type="ECO:0008006" key="3">
    <source>
        <dbReference type="Google" id="ProtNLM"/>
    </source>
</evidence>
<dbReference type="Proteomes" id="UP000308382">
    <property type="component" value="Unassembled WGS sequence"/>
</dbReference>
<accession>A0A5R8MEG1</accession>
<name>A0A5R8MEG1_9FLAO</name>
<evidence type="ECO:0000313" key="1">
    <source>
        <dbReference type="EMBL" id="TLF47109.1"/>
    </source>
</evidence>
<keyword evidence="2" id="KW-1185">Reference proteome</keyword>
<sequence>MSVDIGMDIIATKNNKLFSLQVKTSNLLSGNSYVFDMRKVSLERDYAGNVFYVFVMIHSNGLRSALILTANKIDELIDSNAIKEIKSHEKFRVTLKIRKEKIYIGTLDNPIDYYWNNWNIIK</sequence>
<dbReference type="AlphaFoldDB" id="A0A5R8MEG1"/>
<protein>
    <recommendedName>
        <fullName evidence="3">PD(D/E)XK endonuclease domain-containing protein</fullName>
    </recommendedName>
</protein>
<organism evidence="1 2">
    <name type="scientific">Maribacter aurantiacus</name>
    <dbReference type="NCBI Taxonomy" id="1882343"/>
    <lineage>
        <taxon>Bacteria</taxon>
        <taxon>Pseudomonadati</taxon>
        <taxon>Bacteroidota</taxon>
        <taxon>Flavobacteriia</taxon>
        <taxon>Flavobacteriales</taxon>
        <taxon>Flavobacteriaceae</taxon>
        <taxon>Maribacter</taxon>
    </lineage>
</organism>
<dbReference type="EMBL" id="VBUK01000001">
    <property type="protein sequence ID" value="TLF47109.1"/>
    <property type="molecule type" value="Genomic_DNA"/>
</dbReference>
<reference evidence="1 2" key="1">
    <citation type="journal article" date="2017" name="Int. J. Syst. Evol. Microbiol.">
        <title>Maripseudobacter aurantiacus gen. nov., sp. nov., a novel member of the family Flavobacteriaceae isolated from a sedimentation basin.</title>
        <authorList>
            <person name="Chen C."/>
            <person name="Su Y."/>
            <person name="Tao T."/>
            <person name="Fu G."/>
            <person name="Zhang C."/>
            <person name="Sun C."/>
            <person name="Zhang X."/>
            <person name="Wu M."/>
        </authorList>
    </citation>
    <scope>NUCLEOTIDE SEQUENCE [LARGE SCALE GENOMIC DNA]</scope>
    <source>
        <strain evidence="2">CDA4</strain>
    </source>
</reference>
<dbReference type="OrthoDB" id="7060296at2"/>
<gene>
    <name evidence="1" type="ORF">FEK29_04915</name>
</gene>